<proteinExistence type="predicted"/>
<dbReference type="OrthoDB" id="2152029at2759"/>
<feature type="compositionally biased region" description="Basic and acidic residues" evidence="1">
    <location>
        <begin position="11"/>
        <end position="20"/>
    </location>
</feature>
<organism evidence="2 3">
    <name type="scientific">Austropuccinia psidii MF-1</name>
    <dbReference type="NCBI Taxonomy" id="1389203"/>
    <lineage>
        <taxon>Eukaryota</taxon>
        <taxon>Fungi</taxon>
        <taxon>Dikarya</taxon>
        <taxon>Basidiomycota</taxon>
        <taxon>Pucciniomycotina</taxon>
        <taxon>Pucciniomycetes</taxon>
        <taxon>Pucciniales</taxon>
        <taxon>Sphaerophragmiaceae</taxon>
        <taxon>Austropuccinia</taxon>
    </lineage>
</organism>
<protein>
    <submittedName>
        <fullName evidence="2">Uncharacterized protein</fullName>
    </submittedName>
</protein>
<evidence type="ECO:0000313" key="2">
    <source>
        <dbReference type="EMBL" id="MBW0568354.1"/>
    </source>
</evidence>
<feature type="region of interest" description="Disordered" evidence="1">
    <location>
        <begin position="1"/>
        <end position="27"/>
    </location>
</feature>
<reference evidence="2" key="1">
    <citation type="submission" date="2021-03" db="EMBL/GenBank/DDBJ databases">
        <title>Draft genome sequence of rust myrtle Austropuccinia psidii MF-1, a brazilian biotype.</title>
        <authorList>
            <person name="Quecine M.C."/>
            <person name="Pachon D.M.R."/>
            <person name="Bonatelli M.L."/>
            <person name="Correr F.H."/>
            <person name="Franceschini L.M."/>
            <person name="Leite T.F."/>
            <person name="Margarido G.R.A."/>
            <person name="Almeida C.A."/>
            <person name="Ferrarezi J.A."/>
            <person name="Labate C.A."/>
        </authorList>
    </citation>
    <scope>NUCLEOTIDE SEQUENCE</scope>
    <source>
        <strain evidence="2">MF-1</strain>
    </source>
</reference>
<dbReference type="AlphaFoldDB" id="A0A9Q3PNL9"/>
<dbReference type="Proteomes" id="UP000765509">
    <property type="component" value="Unassembled WGS sequence"/>
</dbReference>
<dbReference type="EMBL" id="AVOT02082478">
    <property type="protein sequence ID" value="MBW0568354.1"/>
    <property type="molecule type" value="Genomic_DNA"/>
</dbReference>
<keyword evidence="3" id="KW-1185">Reference proteome</keyword>
<evidence type="ECO:0000256" key="1">
    <source>
        <dbReference type="SAM" id="MobiDB-lite"/>
    </source>
</evidence>
<comment type="caution">
    <text evidence="2">The sequence shown here is derived from an EMBL/GenBank/DDBJ whole genome shotgun (WGS) entry which is preliminary data.</text>
</comment>
<gene>
    <name evidence="2" type="ORF">O181_108069</name>
</gene>
<evidence type="ECO:0000313" key="3">
    <source>
        <dbReference type="Proteomes" id="UP000765509"/>
    </source>
</evidence>
<name>A0A9Q3PNL9_9BASI</name>
<sequence length="406" mass="46885">MDSAPSSKIPHNPDESKEEIINGETMQGQEDIADVERLHQRMLKMQQELIELLKKEGKRKESSFTAENSPMEETTSMARIFILEGSPSPFSSPMASSTPFTSQRQNTLPKQVNIHAQASSPVQPEIPQNNTPIVKIIPKNWNLWFDGKEVEILIKRVENIAEIEGESGRDIARQIFFWTEDQEISCHIGEIPGYETGDWEQLNLDMNRRWGTVSPERRYKLTSITQLFTKIKQEGGIRNMTQNKKFIGECESIINYLKRYQYIQGDINHNQEILASLSSSVQESIYKVMIEYKAMVQAFDGGYIIPRLEILRLYIEQDLEAKVLIQQKGFSQPKSQEKKARFEEEIWEEVLKQMKDLTQKIQNPQLQGNQSKDTGKKSVKEVFNQLKHLSEVVESPKKRKQAIIKI</sequence>
<accession>A0A9Q3PNL9</accession>